<protein>
    <recommendedName>
        <fullName evidence="1">Methyltransferase domain-containing protein</fullName>
    </recommendedName>
</protein>
<dbReference type="RefSeq" id="WP_070394666.1">
    <property type="nucleotide sequence ID" value="NZ_CP017599.1"/>
</dbReference>
<dbReference type="InterPro" id="IPR029063">
    <property type="entry name" value="SAM-dependent_MTases_sf"/>
</dbReference>
<evidence type="ECO:0000259" key="1">
    <source>
        <dbReference type="Pfam" id="PF13649"/>
    </source>
</evidence>
<proteinExistence type="predicted"/>
<feature type="domain" description="Methyltransferase" evidence="1">
    <location>
        <begin position="46"/>
        <end position="136"/>
    </location>
</feature>
<dbReference type="InterPro" id="IPR041698">
    <property type="entry name" value="Methyltransf_25"/>
</dbReference>
<reference evidence="3" key="1">
    <citation type="submission" date="2016-10" db="EMBL/GenBank/DDBJ databases">
        <title>Comparative genomics uncovers the prolific and rare metabolic potential of the cyanobacterial genus Moorea.</title>
        <authorList>
            <person name="Leao T."/>
            <person name="Castelao G."/>
            <person name="Korobeynikov A."/>
            <person name="Monroe E.A."/>
            <person name="Podell S."/>
            <person name="Glukhov E."/>
            <person name="Allen E."/>
            <person name="Gerwick W.H."/>
            <person name="Gerwick L."/>
        </authorList>
    </citation>
    <scope>NUCLEOTIDE SEQUENCE [LARGE SCALE GENOMIC DNA]</scope>
    <source>
        <strain evidence="3">PAL-8-15-08-1</strain>
    </source>
</reference>
<dbReference type="EMBL" id="CP017599">
    <property type="protein sequence ID" value="AOX02247.1"/>
    <property type="molecule type" value="Genomic_DNA"/>
</dbReference>
<dbReference type="Proteomes" id="UP000177870">
    <property type="component" value="Chromosome"/>
</dbReference>
<sequence length="220" mass="24784">MKDSKDFYEGIGLTLLDPQNETEGVREYQKLEEEFIKKTFEGVDSVLEVGCGEGRYLRHLAPLVGKITGIDFAEQLVNIAKESTADFDNVNLILGRAEHLTTLVQETFTYALLGWNTIGNISQDVHKPVFDNLEKLVDEKIFISTYKCGQDVMDERLRFYAKTGLKVESINGNQVILEGGSHCPNAYPFSYFQELLESIGFSMKTHDLGWVGVMIEGTKK</sequence>
<dbReference type="OrthoDB" id="9779104at2"/>
<evidence type="ECO:0000313" key="2">
    <source>
        <dbReference type="EMBL" id="AOX02247.1"/>
    </source>
</evidence>
<dbReference type="Pfam" id="PF13649">
    <property type="entry name" value="Methyltransf_25"/>
    <property type="match status" value="1"/>
</dbReference>
<name>A0A1D8TX71_9CYAN</name>
<dbReference type="KEGG" id="mpro:BJP34_24905"/>
<dbReference type="AlphaFoldDB" id="A0A1D8TX71"/>
<accession>A0A1D8TX71</accession>
<dbReference type="Gene3D" id="3.40.50.150">
    <property type="entry name" value="Vaccinia Virus protein VP39"/>
    <property type="match status" value="1"/>
</dbReference>
<evidence type="ECO:0000313" key="3">
    <source>
        <dbReference type="Proteomes" id="UP000177870"/>
    </source>
</evidence>
<gene>
    <name evidence="2" type="ORF">BJP34_24905</name>
</gene>
<dbReference type="SUPFAM" id="SSF53335">
    <property type="entry name" value="S-adenosyl-L-methionine-dependent methyltransferases"/>
    <property type="match status" value="1"/>
</dbReference>
<dbReference type="CDD" id="cd02440">
    <property type="entry name" value="AdoMet_MTases"/>
    <property type="match status" value="1"/>
</dbReference>
<organism evidence="2 3">
    <name type="scientific">Moorena producens PAL-8-15-08-1</name>
    <dbReference type="NCBI Taxonomy" id="1458985"/>
    <lineage>
        <taxon>Bacteria</taxon>
        <taxon>Bacillati</taxon>
        <taxon>Cyanobacteriota</taxon>
        <taxon>Cyanophyceae</taxon>
        <taxon>Coleofasciculales</taxon>
        <taxon>Coleofasciculaceae</taxon>
        <taxon>Moorena</taxon>
    </lineage>
</organism>